<gene>
    <name evidence="6" type="ORF">OW255_11540</name>
</gene>
<dbReference type="InterPro" id="IPR006710">
    <property type="entry name" value="Glyco_hydro_43"/>
</dbReference>
<dbReference type="SUPFAM" id="SSF49899">
    <property type="entry name" value="Concanavalin A-like lectins/glucanases"/>
    <property type="match status" value="1"/>
</dbReference>
<name>A0ABY7A6P6_9FIRM</name>
<keyword evidence="7" id="KW-1185">Reference proteome</keyword>
<dbReference type="Gene3D" id="2.60.120.200">
    <property type="match status" value="1"/>
</dbReference>
<evidence type="ECO:0000256" key="4">
    <source>
        <dbReference type="RuleBase" id="RU361187"/>
    </source>
</evidence>
<dbReference type="Pfam" id="PF17851">
    <property type="entry name" value="GH43_C2"/>
    <property type="match status" value="1"/>
</dbReference>
<protein>
    <submittedName>
        <fullName evidence="6">Family 43 glycosylhydrolase</fullName>
    </submittedName>
</protein>
<feature type="domain" description="Beta-xylosidase C-terminal Concanavalin A-like" evidence="5">
    <location>
        <begin position="341"/>
        <end position="499"/>
    </location>
</feature>
<dbReference type="SUPFAM" id="SSF75005">
    <property type="entry name" value="Arabinanase/levansucrase/invertase"/>
    <property type="match status" value="1"/>
</dbReference>
<dbReference type="Proteomes" id="UP001163115">
    <property type="component" value="Chromosome"/>
</dbReference>
<dbReference type="Pfam" id="PF04616">
    <property type="entry name" value="Glyco_hydro_43"/>
    <property type="match status" value="1"/>
</dbReference>
<reference evidence="6" key="1">
    <citation type="submission" date="2022-11" db="EMBL/GenBank/DDBJ databases">
        <title>Lacrimispora xylanolytica sy1, complete genome.</title>
        <authorList>
            <person name="Choi S."/>
        </authorList>
    </citation>
    <scope>NUCLEOTIDE SEQUENCE</scope>
    <source>
        <strain evidence="6">Sy1</strain>
    </source>
</reference>
<sequence>MITITNPIQKGFYPDPSICRVGEEFYMVHSTFAYAPGIPVFKSDNLSDWEQIGHVLEREEQLCLNGAKVSQGIYAPTIRYFNGLFYVITTNVSGGGNFYVTAETANGPWSDPIYLENAPGIDPSLFFDDETCYYVGQRAKENAAYYGDCEIWIQELDLREGKLLGKPVSVFDGSMKHTIWAEGPHVYRKDDFYYLMLAEGGTAFHHSVAVARSRSVFGPYESCPHNPILTHRHLGHGYPIQNIGHGDLVESPSGDWFMVMLGTRPKNGCAELGRETFLAKVEWEEDWPVVNPMVGTVMEQQKMKFLPGCDRAKPAARGDILWTSPLDMRCLGLRGNPDMLPLKIEQGKLYLPFKTVTIEDLSVPSFICTRLLSRSFEAWVEIDADLMEGEEAGLIYFYDENHYVKAVIKNRAGSLEAVMIKRTGDEVSEWGNPVISGSLHTIYLKGEDQRLLGEADQTVLVDSLELKELCSEMAGGFTGCTIGVYAASERGESERMASFGTLYLDFMD</sequence>
<keyword evidence="2 4" id="KW-0378">Hydrolase</keyword>
<keyword evidence="3 4" id="KW-0326">Glycosidase</keyword>
<proteinExistence type="inferred from homology"/>
<evidence type="ECO:0000256" key="2">
    <source>
        <dbReference type="ARBA" id="ARBA00022801"/>
    </source>
</evidence>
<evidence type="ECO:0000313" key="7">
    <source>
        <dbReference type="Proteomes" id="UP001163115"/>
    </source>
</evidence>
<dbReference type="PANTHER" id="PTHR42812">
    <property type="entry name" value="BETA-XYLOSIDASE"/>
    <property type="match status" value="1"/>
</dbReference>
<dbReference type="EMBL" id="CP113524">
    <property type="protein sequence ID" value="WAJ22216.1"/>
    <property type="molecule type" value="Genomic_DNA"/>
</dbReference>
<dbReference type="InterPro" id="IPR051795">
    <property type="entry name" value="Glycosyl_Hydrlase_43"/>
</dbReference>
<evidence type="ECO:0000256" key="3">
    <source>
        <dbReference type="ARBA" id="ARBA00023295"/>
    </source>
</evidence>
<dbReference type="RefSeq" id="WP_268114175.1">
    <property type="nucleotide sequence ID" value="NZ_CP113524.1"/>
</dbReference>
<dbReference type="InterPro" id="IPR041542">
    <property type="entry name" value="GH43_C2"/>
</dbReference>
<evidence type="ECO:0000313" key="6">
    <source>
        <dbReference type="EMBL" id="WAJ22216.1"/>
    </source>
</evidence>
<accession>A0ABY7A6P6</accession>
<evidence type="ECO:0000256" key="1">
    <source>
        <dbReference type="ARBA" id="ARBA00009865"/>
    </source>
</evidence>
<dbReference type="InterPro" id="IPR013320">
    <property type="entry name" value="ConA-like_dom_sf"/>
</dbReference>
<dbReference type="Gene3D" id="2.115.10.20">
    <property type="entry name" value="Glycosyl hydrolase domain, family 43"/>
    <property type="match status" value="1"/>
</dbReference>
<comment type="similarity">
    <text evidence="1 4">Belongs to the glycosyl hydrolase 43 family.</text>
</comment>
<dbReference type="PANTHER" id="PTHR42812:SF12">
    <property type="entry name" value="BETA-XYLOSIDASE-RELATED"/>
    <property type="match status" value="1"/>
</dbReference>
<dbReference type="CDD" id="cd18617">
    <property type="entry name" value="GH43_XynB-like"/>
    <property type="match status" value="1"/>
</dbReference>
<organism evidence="6 7">
    <name type="scientific">Lacrimispora xylanolytica</name>
    <dbReference type="NCBI Taxonomy" id="29375"/>
    <lineage>
        <taxon>Bacteria</taxon>
        <taxon>Bacillati</taxon>
        <taxon>Bacillota</taxon>
        <taxon>Clostridia</taxon>
        <taxon>Lachnospirales</taxon>
        <taxon>Lachnospiraceae</taxon>
        <taxon>Lacrimispora</taxon>
    </lineage>
</organism>
<evidence type="ECO:0000259" key="5">
    <source>
        <dbReference type="Pfam" id="PF17851"/>
    </source>
</evidence>
<dbReference type="InterPro" id="IPR023296">
    <property type="entry name" value="Glyco_hydro_beta-prop_sf"/>
</dbReference>